<accession>A0ABT1DL18</accession>
<reference evidence="3 4" key="1">
    <citation type="submission" date="2022-06" db="EMBL/GenBank/DDBJ databases">
        <title>New Species of the Genus Actinoplanes, ActinopZanes ferrugineus.</title>
        <authorList>
            <person name="Ding P."/>
        </authorList>
    </citation>
    <scope>NUCLEOTIDE SEQUENCE [LARGE SCALE GENOMIC DNA]</scope>
    <source>
        <strain evidence="3 4">TRM88003</strain>
    </source>
</reference>
<feature type="domain" description="Integrase catalytic" evidence="2">
    <location>
        <begin position="42"/>
        <end position="139"/>
    </location>
</feature>
<dbReference type="InterPro" id="IPR012337">
    <property type="entry name" value="RNaseH-like_sf"/>
</dbReference>
<organism evidence="3 4">
    <name type="scientific">Paractinoplanes aksuensis</name>
    <dbReference type="NCBI Taxonomy" id="2939490"/>
    <lineage>
        <taxon>Bacteria</taxon>
        <taxon>Bacillati</taxon>
        <taxon>Actinomycetota</taxon>
        <taxon>Actinomycetes</taxon>
        <taxon>Micromonosporales</taxon>
        <taxon>Micromonosporaceae</taxon>
        <taxon>Paractinoplanes</taxon>
    </lineage>
</organism>
<dbReference type="Gene3D" id="3.30.420.10">
    <property type="entry name" value="Ribonuclease H-like superfamily/Ribonuclease H"/>
    <property type="match status" value="1"/>
</dbReference>
<protein>
    <submittedName>
        <fullName evidence="3">DDE-type integrase/transposase/recombinase</fullName>
    </submittedName>
</protein>
<sequence>MAPATHPRGHGLASHDRPAPHRPRPRRCGAGQTTQVVLHPLRRGTPNECWQADFTHYRLTHPDGRPGADIEILCWIDDHFRYALRVTAHRRVTGPTVLHMFRETVAKYGISASTLTDNGMVFTTRLSGGSQRGTRDATA</sequence>
<keyword evidence="4" id="KW-1185">Reference proteome</keyword>
<name>A0ABT1DL18_9ACTN</name>
<gene>
    <name evidence="3" type="ORF">M1L60_13160</name>
</gene>
<dbReference type="InterPro" id="IPR036397">
    <property type="entry name" value="RNaseH_sf"/>
</dbReference>
<dbReference type="PROSITE" id="PS50994">
    <property type="entry name" value="INTEGRASE"/>
    <property type="match status" value="1"/>
</dbReference>
<dbReference type="Proteomes" id="UP001523369">
    <property type="component" value="Unassembled WGS sequence"/>
</dbReference>
<dbReference type="SUPFAM" id="SSF53098">
    <property type="entry name" value="Ribonuclease H-like"/>
    <property type="match status" value="1"/>
</dbReference>
<dbReference type="EMBL" id="JAMYJR010000013">
    <property type="protein sequence ID" value="MCO8271542.1"/>
    <property type="molecule type" value="Genomic_DNA"/>
</dbReference>
<feature type="region of interest" description="Disordered" evidence="1">
    <location>
        <begin position="1"/>
        <end position="31"/>
    </location>
</feature>
<dbReference type="RefSeq" id="WP_253237667.1">
    <property type="nucleotide sequence ID" value="NZ_JAMYJR010000013.1"/>
</dbReference>
<evidence type="ECO:0000256" key="1">
    <source>
        <dbReference type="SAM" id="MobiDB-lite"/>
    </source>
</evidence>
<evidence type="ECO:0000313" key="3">
    <source>
        <dbReference type="EMBL" id="MCO8271542.1"/>
    </source>
</evidence>
<dbReference type="InterPro" id="IPR001584">
    <property type="entry name" value="Integrase_cat-core"/>
</dbReference>
<evidence type="ECO:0000259" key="2">
    <source>
        <dbReference type="PROSITE" id="PS50994"/>
    </source>
</evidence>
<evidence type="ECO:0000313" key="4">
    <source>
        <dbReference type="Proteomes" id="UP001523369"/>
    </source>
</evidence>
<dbReference type="Pfam" id="PF00665">
    <property type="entry name" value="rve"/>
    <property type="match status" value="1"/>
</dbReference>
<proteinExistence type="predicted"/>
<comment type="caution">
    <text evidence="3">The sequence shown here is derived from an EMBL/GenBank/DDBJ whole genome shotgun (WGS) entry which is preliminary data.</text>
</comment>